<accession>A0A2T5HZP9</accession>
<dbReference type="Proteomes" id="UP000244152">
    <property type="component" value="Unassembled WGS sequence"/>
</dbReference>
<evidence type="ECO:0000313" key="1">
    <source>
        <dbReference type="EMBL" id="PTQ77065.1"/>
    </source>
</evidence>
<protein>
    <submittedName>
        <fullName evidence="1">Conjugative transfer protein TraD</fullName>
    </submittedName>
</protein>
<evidence type="ECO:0000313" key="2">
    <source>
        <dbReference type="Proteomes" id="UP000244152"/>
    </source>
</evidence>
<organism evidence="1 2">
    <name type="scientific">Nitrosospira multiformis</name>
    <dbReference type="NCBI Taxonomy" id="1231"/>
    <lineage>
        <taxon>Bacteria</taxon>
        <taxon>Pseudomonadati</taxon>
        <taxon>Pseudomonadota</taxon>
        <taxon>Betaproteobacteria</taxon>
        <taxon>Nitrosomonadales</taxon>
        <taxon>Nitrosomonadaceae</taxon>
        <taxon>Nitrosospira</taxon>
    </lineage>
</organism>
<dbReference type="InterPro" id="IPR009444">
    <property type="entry name" value="Conjugal_tfr_TraD_a-type"/>
</dbReference>
<comment type="caution">
    <text evidence="1">The sequence shown here is derived from an EMBL/GenBank/DDBJ whole genome shotgun (WGS) entry which is preliminary data.</text>
</comment>
<sequence length="143" mass="16063">MQDDWMTTRLAYLRGLKSPSDHQRLLLLLAEKPDRTPEDERKLTALVRAEKAAERAQKARASAARIVNAEKLAARKARDRELYNAAGLMILAGLVDSRTGMPLLDRGELLGALMELSRVSPEDERKAQWKRKGDALLAERMKG</sequence>
<reference evidence="1 2" key="1">
    <citation type="submission" date="2018-04" db="EMBL/GenBank/DDBJ databases">
        <title>Active sludge and wastewater microbial communities from Klosterneuburg, Austria.</title>
        <authorList>
            <person name="Wagner M."/>
        </authorList>
    </citation>
    <scope>NUCLEOTIDE SEQUENCE [LARGE SCALE GENOMIC DNA]</scope>
    <source>
        <strain evidence="1 2">Nl12</strain>
    </source>
</reference>
<proteinExistence type="predicted"/>
<gene>
    <name evidence="1" type="ORF">C8R21_1587</name>
</gene>
<name>A0A2T5HZP9_9PROT</name>
<dbReference type="Pfam" id="PF06412">
    <property type="entry name" value="TraD"/>
    <property type="match status" value="1"/>
</dbReference>
<dbReference type="AlphaFoldDB" id="A0A2T5HZP9"/>
<dbReference type="EMBL" id="QAOK01000058">
    <property type="protein sequence ID" value="PTQ77065.1"/>
    <property type="molecule type" value="Genomic_DNA"/>
</dbReference>